<sequence length="244" mass="27314">MNLYLIDYENVTDTGFMGVKELTAEDTVIVFYSQHTKNISFERHIELSQSPAHFEYIKILKTGKNYLDFQLSTYLGFLIGKDKPEHVYIITNDTGYDSVIDFWSDKNIDIIRQKSIVPPAPLSLPANIPPQMVVRKQKPDAASAQTSSVALTSAAPTRPATSGRKTKASASPDLPEAWRKKVRMAVKSDKLAPSSYSVVYRAISGSQNKTELNNQLVKAFQSSKGGRVYGHVREIFEQYSKESN</sequence>
<dbReference type="RefSeq" id="WP_248835687.1">
    <property type="nucleotide sequence ID" value="NZ_JAJEQE010000039.1"/>
</dbReference>
<reference evidence="3 4" key="1">
    <citation type="submission" date="2021-10" db="EMBL/GenBank/DDBJ databases">
        <title>Anaerobic single-cell dispensing facilitates the cultivation of human gut bacteria.</title>
        <authorList>
            <person name="Afrizal A."/>
        </authorList>
    </citation>
    <scope>NUCLEOTIDE SEQUENCE [LARGE SCALE GENOMIC DNA]</scope>
    <source>
        <strain evidence="3 4">CLA-AA-H246</strain>
    </source>
</reference>
<comment type="caution">
    <text evidence="3">The sequence shown here is derived from an EMBL/GenBank/DDBJ whole genome shotgun (WGS) entry which is preliminary data.</text>
</comment>
<dbReference type="Pfam" id="PF18475">
    <property type="entry name" value="PIN7"/>
    <property type="match status" value="1"/>
</dbReference>
<feature type="domain" description="PIN-like" evidence="2">
    <location>
        <begin position="5"/>
        <end position="105"/>
    </location>
</feature>
<organism evidence="3 4">
    <name type="scientific">Hominisplanchenecus faecis</name>
    <dbReference type="NCBI Taxonomy" id="2885351"/>
    <lineage>
        <taxon>Bacteria</taxon>
        <taxon>Bacillati</taxon>
        <taxon>Bacillota</taxon>
        <taxon>Clostridia</taxon>
        <taxon>Lachnospirales</taxon>
        <taxon>Lachnospiraceae</taxon>
        <taxon>Hominisplanchenecus</taxon>
    </lineage>
</organism>
<dbReference type="Proteomes" id="UP001299235">
    <property type="component" value="Unassembled WGS sequence"/>
</dbReference>
<name>A0ABS8EX11_9FIRM</name>
<evidence type="ECO:0000259" key="2">
    <source>
        <dbReference type="Pfam" id="PF18475"/>
    </source>
</evidence>
<proteinExistence type="predicted"/>
<gene>
    <name evidence="3" type="ORF">LKD42_10725</name>
</gene>
<feature type="compositionally biased region" description="Polar residues" evidence="1">
    <location>
        <begin position="143"/>
        <end position="155"/>
    </location>
</feature>
<evidence type="ECO:0000313" key="3">
    <source>
        <dbReference type="EMBL" id="MCC2149721.1"/>
    </source>
</evidence>
<dbReference type="InterPro" id="IPR041494">
    <property type="entry name" value="PIN7"/>
</dbReference>
<dbReference type="EMBL" id="JAJEQE010000039">
    <property type="protein sequence ID" value="MCC2149721.1"/>
    <property type="molecule type" value="Genomic_DNA"/>
</dbReference>
<keyword evidence="4" id="KW-1185">Reference proteome</keyword>
<protein>
    <submittedName>
        <fullName evidence="3">PIN domain-containing protein</fullName>
    </submittedName>
</protein>
<feature type="region of interest" description="Disordered" evidence="1">
    <location>
        <begin position="134"/>
        <end position="174"/>
    </location>
</feature>
<evidence type="ECO:0000256" key="1">
    <source>
        <dbReference type="SAM" id="MobiDB-lite"/>
    </source>
</evidence>
<evidence type="ECO:0000313" key="4">
    <source>
        <dbReference type="Proteomes" id="UP001299235"/>
    </source>
</evidence>
<accession>A0ABS8EX11</accession>